<evidence type="ECO:0000313" key="2">
    <source>
        <dbReference type="Proteomes" id="UP000784294"/>
    </source>
</evidence>
<organism evidence="1 2">
    <name type="scientific">Protopolystoma xenopodis</name>
    <dbReference type="NCBI Taxonomy" id="117903"/>
    <lineage>
        <taxon>Eukaryota</taxon>
        <taxon>Metazoa</taxon>
        <taxon>Spiralia</taxon>
        <taxon>Lophotrochozoa</taxon>
        <taxon>Platyhelminthes</taxon>
        <taxon>Monogenea</taxon>
        <taxon>Polyopisthocotylea</taxon>
        <taxon>Polystomatidea</taxon>
        <taxon>Polystomatidae</taxon>
        <taxon>Protopolystoma</taxon>
    </lineage>
</organism>
<reference evidence="1" key="1">
    <citation type="submission" date="2018-11" db="EMBL/GenBank/DDBJ databases">
        <authorList>
            <consortium name="Pathogen Informatics"/>
        </authorList>
    </citation>
    <scope>NUCLEOTIDE SEQUENCE</scope>
</reference>
<sequence>MQGNLGIRLEAVSVSGTTLGGDSFIQLWGIRTSWVNAIFGPLWALNLECLQPGLQSHGLSKPTCPGHLRD</sequence>
<accession>A0A448XEC9</accession>
<gene>
    <name evidence="1" type="ORF">PXEA_LOCUS28124</name>
</gene>
<keyword evidence="2" id="KW-1185">Reference proteome</keyword>
<evidence type="ECO:0000313" key="1">
    <source>
        <dbReference type="EMBL" id="VEL34684.1"/>
    </source>
</evidence>
<dbReference type="AlphaFoldDB" id="A0A448XEC9"/>
<dbReference type="Proteomes" id="UP000784294">
    <property type="component" value="Unassembled WGS sequence"/>
</dbReference>
<protein>
    <submittedName>
        <fullName evidence="1">Uncharacterized protein</fullName>
    </submittedName>
</protein>
<proteinExistence type="predicted"/>
<name>A0A448XEC9_9PLAT</name>
<dbReference type="EMBL" id="CAAALY010248154">
    <property type="protein sequence ID" value="VEL34684.1"/>
    <property type="molecule type" value="Genomic_DNA"/>
</dbReference>
<comment type="caution">
    <text evidence="1">The sequence shown here is derived from an EMBL/GenBank/DDBJ whole genome shotgun (WGS) entry which is preliminary data.</text>
</comment>